<dbReference type="Proteomes" id="UP001173802">
    <property type="component" value="Unassembled WGS sequence"/>
</dbReference>
<sequence length="50" mass="5938">MFALDCHADFQSARNDRKNTFSLESTFSKRSYALRFLCFCLYFSKVDSRL</sequence>
<evidence type="ECO:0000313" key="1">
    <source>
        <dbReference type="EMBL" id="MDL0082022.1"/>
    </source>
</evidence>
<dbReference type="EMBL" id="JANURN010000004">
    <property type="protein sequence ID" value="MDL0082022.1"/>
    <property type="molecule type" value="Genomic_DNA"/>
</dbReference>
<proteinExistence type="predicted"/>
<organism evidence="1 2">
    <name type="scientific">Helicobacter zhangjianzhongii</name>
    <dbReference type="NCBI Taxonomy" id="2974574"/>
    <lineage>
        <taxon>Bacteria</taxon>
        <taxon>Pseudomonadati</taxon>
        <taxon>Campylobacterota</taxon>
        <taxon>Epsilonproteobacteria</taxon>
        <taxon>Campylobacterales</taxon>
        <taxon>Helicobacteraceae</taxon>
        <taxon>Helicobacter</taxon>
    </lineage>
</organism>
<evidence type="ECO:0000313" key="2">
    <source>
        <dbReference type="Proteomes" id="UP001173802"/>
    </source>
</evidence>
<gene>
    <name evidence="1" type="ORF">NYG90_04940</name>
</gene>
<accession>A0ACC6FSH2</accession>
<name>A0ACC6FSH2_9HELI</name>
<protein>
    <submittedName>
        <fullName evidence="1">Uncharacterized protein</fullName>
    </submittedName>
</protein>
<reference evidence="1 2" key="1">
    <citation type="journal article" date="2023" name="Microorganisms">
        <title>Isolation and Genomic Characteristics of Cat-Borne Campylobacter felis sp. nov. and Sheep-Borne Campylobacter ovis sp. nov.</title>
        <authorList>
            <person name="Wang H."/>
            <person name="Li Y."/>
            <person name="Gu Y."/>
            <person name="Zhou G."/>
            <person name="Chen X."/>
            <person name="Zhang X."/>
            <person name="Shao Z."/>
            <person name="Zhang J."/>
            <person name="Zhang M."/>
        </authorList>
    </citation>
    <scope>NUCLEOTIDE SEQUENCE [LARGE SCALE GENOMIC DNA]</scope>
    <source>
        <strain evidence="1 2">XJK30-2</strain>
    </source>
</reference>
<comment type="caution">
    <text evidence="1">The sequence shown here is derived from an EMBL/GenBank/DDBJ whole genome shotgun (WGS) entry which is preliminary data.</text>
</comment>
<keyword evidence="2" id="KW-1185">Reference proteome</keyword>